<dbReference type="KEGG" id="vg:80513091"/>
<dbReference type="Gene3D" id="3.40.50.300">
    <property type="entry name" value="P-loop containing nucleotide triphosphate hydrolases"/>
    <property type="match status" value="1"/>
</dbReference>
<name>A0A167RIN1_9VIRU</name>
<dbReference type="RefSeq" id="YP_010776480.1">
    <property type="nucleotide sequence ID" value="NC_075034.1"/>
</dbReference>
<proteinExistence type="predicted"/>
<dbReference type="SUPFAM" id="SSF52540">
    <property type="entry name" value="P-loop containing nucleoside triphosphate hydrolases"/>
    <property type="match status" value="1"/>
</dbReference>
<dbReference type="EMBL" id="KU877344">
    <property type="protein sequence ID" value="ANB50729.1"/>
    <property type="molecule type" value="Genomic_DNA"/>
</dbReference>
<evidence type="ECO:0000313" key="1">
    <source>
        <dbReference type="EMBL" id="ANB50729.1"/>
    </source>
</evidence>
<dbReference type="Proteomes" id="UP000241365">
    <property type="component" value="Segment"/>
</dbReference>
<sequence length="216" mass="25002">MVLIGLMGNAGSGKTEGAKYLVEKWDFVEKSFADPLKKACQEMFLFTDEQVYGTQEQKETPDPRWFDCTPRKALQFVGTELFRDNLEKIMPGLDKNIFTHHFKLWYEQQLAINPNIRVVVSDVRFQNEADFVRNLGGIVIKLERELGEKTDTHASEVELRNIKTFDYLIKNTGTIKEYQENICKIVSNLLDNAFNCKYMDAYNQSVNIMSDMSMNI</sequence>
<dbReference type="GeneID" id="80513091"/>
<organism evidence="1 2">
    <name type="scientific">Powai lake megavirus</name>
    <dbReference type="NCBI Taxonomy" id="1842663"/>
    <lineage>
        <taxon>Viruses</taxon>
        <taxon>Varidnaviria</taxon>
        <taxon>Bamfordvirae</taxon>
        <taxon>Nucleocytoviricota</taxon>
        <taxon>Megaviricetes</taxon>
        <taxon>Imitervirales</taxon>
        <taxon>Mimiviridae</taxon>
        <taxon>Megamimivirinae</taxon>
        <taxon>Megavirus</taxon>
        <taxon>Megavirus powaiense</taxon>
    </lineage>
</organism>
<reference evidence="1 2" key="1">
    <citation type="journal article" date="2016" name="Genome Announc.">
        <title>Complete Genome Sequence of a New Megavirus Family Member Isolated from an Inland Water Lake for the First Time in India.</title>
        <authorList>
            <person name="Chatterjee A."/>
            <person name="Ali F."/>
            <person name="Bange D."/>
            <person name="Kondabagil K."/>
        </authorList>
    </citation>
    <scope>NUCLEOTIDE SEQUENCE [LARGE SCALE GENOMIC DNA]</scope>
    <source>
        <strain evidence="1">1</strain>
    </source>
</reference>
<accession>A0A167RIN1</accession>
<evidence type="ECO:0000313" key="2">
    <source>
        <dbReference type="Proteomes" id="UP000241365"/>
    </source>
</evidence>
<dbReference type="Pfam" id="PF21448">
    <property type="entry name" value="DNMK"/>
    <property type="match status" value="1"/>
</dbReference>
<dbReference type="InterPro" id="IPR048444">
    <property type="entry name" value="DNMK"/>
</dbReference>
<keyword evidence="2" id="KW-1185">Reference proteome</keyword>
<evidence type="ECO:0008006" key="3">
    <source>
        <dbReference type="Google" id="ProtNLM"/>
    </source>
</evidence>
<protein>
    <recommendedName>
        <fullName evidence="3">Deoxynucleotide monophosphate kinase</fullName>
    </recommendedName>
</protein>
<dbReference type="InterPro" id="IPR027417">
    <property type="entry name" value="P-loop_NTPase"/>
</dbReference>